<proteinExistence type="predicted"/>
<accession>A0ACD0NT95</accession>
<organism evidence="1 2">
    <name type="scientific">Violaceomyces palustris</name>
    <dbReference type="NCBI Taxonomy" id="1673888"/>
    <lineage>
        <taxon>Eukaryota</taxon>
        <taxon>Fungi</taxon>
        <taxon>Dikarya</taxon>
        <taxon>Basidiomycota</taxon>
        <taxon>Ustilaginomycotina</taxon>
        <taxon>Ustilaginomycetes</taxon>
        <taxon>Violaceomycetales</taxon>
        <taxon>Violaceomycetaceae</taxon>
        <taxon>Violaceomyces</taxon>
    </lineage>
</organism>
<protein>
    <submittedName>
        <fullName evidence="1">Triosephosphate isomerase</fullName>
    </submittedName>
</protein>
<evidence type="ECO:0000313" key="2">
    <source>
        <dbReference type="Proteomes" id="UP000245626"/>
    </source>
</evidence>
<keyword evidence="1" id="KW-0413">Isomerase</keyword>
<dbReference type="Proteomes" id="UP000245626">
    <property type="component" value="Unassembled WGS sequence"/>
</dbReference>
<gene>
    <name evidence="1" type="ORF">IE53DRAFT_169710</name>
</gene>
<reference evidence="1 2" key="1">
    <citation type="journal article" date="2018" name="Mol. Biol. Evol.">
        <title>Broad Genomic Sampling Reveals a Smut Pathogenic Ancestry of the Fungal Clade Ustilaginomycotina.</title>
        <authorList>
            <person name="Kijpornyongpan T."/>
            <person name="Mondo S.J."/>
            <person name="Barry K."/>
            <person name="Sandor L."/>
            <person name="Lee J."/>
            <person name="Lipzen A."/>
            <person name="Pangilinan J."/>
            <person name="LaButti K."/>
            <person name="Hainaut M."/>
            <person name="Henrissat B."/>
            <person name="Grigoriev I.V."/>
            <person name="Spatafora J.W."/>
            <person name="Aime M.C."/>
        </authorList>
    </citation>
    <scope>NUCLEOTIDE SEQUENCE [LARGE SCALE GENOMIC DNA]</scope>
    <source>
        <strain evidence="1 2">SA 807</strain>
    </source>
</reference>
<name>A0ACD0NT95_9BASI</name>
<evidence type="ECO:0000313" key="1">
    <source>
        <dbReference type="EMBL" id="PWN48960.1"/>
    </source>
</evidence>
<sequence>MSNQEERPPAQTGEVKGRRRRPLVGVSFKMYFDLPRTQSYMDQSLEEVSNLLDRLVDPPQVFFVPDFVTLSTVRSKLDSRVASLPGGSACSSSSLLLGAQDTHHEDSGAFTGEVSPKVLRQVGCDLVEIGHAERRSMFGEDDSKVSLKAAAICRNSMIPLVCVGELTRSEDVGRVVDECWSQIGPVLESIPDDSELILAYEPVWAIGKQQPASPDYVVAVTTEIRRRCVQLHAKPDHLVRILYGGSAGPGIFEKLKQGVDGLFLGRFAHDPKALAETVKEVGRGLKPQD</sequence>
<dbReference type="EMBL" id="KZ820117">
    <property type="protein sequence ID" value="PWN48960.1"/>
    <property type="molecule type" value="Genomic_DNA"/>
</dbReference>
<keyword evidence="2" id="KW-1185">Reference proteome</keyword>